<name>A0A1R4JI44_9MICO</name>
<evidence type="ECO:0000256" key="2">
    <source>
        <dbReference type="ARBA" id="ARBA00009212"/>
    </source>
</evidence>
<gene>
    <name evidence="9" type="ORF">FM119_07560</name>
</gene>
<sequence length="93" mass="9701">MTDTVFGMTMIVLICALFTAGAVAAVYRIIVGPALLDRVVATDVLIATVMCALGAEMAINHHTHTLPVLLVLAMFAVVGSISAARFLANQDDA</sequence>
<dbReference type="EMBL" id="FUKR01000040">
    <property type="protein sequence ID" value="SJN31445.1"/>
    <property type="molecule type" value="Genomic_DNA"/>
</dbReference>
<protein>
    <submittedName>
        <fullName evidence="9">Na(+) H(+) antiporter subunit F</fullName>
    </submittedName>
</protein>
<dbReference type="GO" id="GO:0005886">
    <property type="term" value="C:plasma membrane"/>
    <property type="evidence" value="ECO:0007669"/>
    <property type="project" value="UniProtKB-SubCell"/>
</dbReference>
<evidence type="ECO:0000256" key="3">
    <source>
        <dbReference type="ARBA" id="ARBA00022448"/>
    </source>
</evidence>
<evidence type="ECO:0000256" key="1">
    <source>
        <dbReference type="ARBA" id="ARBA00004651"/>
    </source>
</evidence>
<dbReference type="Pfam" id="PF04066">
    <property type="entry name" value="MrpF_PhaF"/>
    <property type="match status" value="1"/>
</dbReference>
<reference evidence="10" key="1">
    <citation type="submission" date="2017-02" db="EMBL/GenBank/DDBJ databases">
        <authorList>
            <person name="Dridi B."/>
        </authorList>
    </citation>
    <scope>NUCLEOTIDE SEQUENCE [LARGE SCALE GENOMIC DNA]</scope>
    <source>
        <strain evidence="10">EB411</strain>
    </source>
</reference>
<keyword evidence="5 8" id="KW-0812">Transmembrane</keyword>
<comment type="similarity">
    <text evidence="2">Belongs to the CPA3 antiporters (TC 2.A.63) subunit F family.</text>
</comment>
<evidence type="ECO:0000256" key="8">
    <source>
        <dbReference type="SAM" id="Phobius"/>
    </source>
</evidence>
<dbReference type="AlphaFoldDB" id="A0A1R4JI44"/>
<keyword evidence="10" id="KW-1185">Reference proteome</keyword>
<dbReference type="PANTHER" id="PTHR34702">
    <property type="entry name" value="NA(+)/H(+) ANTIPORTER SUBUNIT F1"/>
    <property type="match status" value="1"/>
</dbReference>
<accession>A0A1R4JI44</accession>
<evidence type="ECO:0000256" key="5">
    <source>
        <dbReference type="ARBA" id="ARBA00022692"/>
    </source>
</evidence>
<evidence type="ECO:0000256" key="7">
    <source>
        <dbReference type="ARBA" id="ARBA00023136"/>
    </source>
</evidence>
<dbReference type="GO" id="GO:0015385">
    <property type="term" value="F:sodium:proton antiporter activity"/>
    <property type="evidence" value="ECO:0007669"/>
    <property type="project" value="TreeGrafter"/>
</dbReference>
<feature type="transmembrane region" description="Helical" evidence="8">
    <location>
        <begin position="39"/>
        <end position="59"/>
    </location>
</feature>
<keyword evidence="4" id="KW-1003">Cell membrane</keyword>
<evidence type="ECO:0000313" key="9">
    <source>
        <dbReference type="EMBL" id="SJN31445.1"/>
    </source>
</evidence>
<keyword evidence="6 8" id="KW-1133">Transmembrane helix</keyword>
<evidence type="ECO:0000313" key="10">
    <source>
        <dbReference type="Proteomes" id="UP000196778"/>
    </source>
</evidence>
<dbReference type="InterPro" id="IPR007208">
    <property type="entry name" value="MrpF/PhaF-like"/>
</dbReference>
<keyword evidence="3" id="KW-0813">Transport</keyword>
<dbReference type="Proteomes" id="UP000196778">
    <property type="component" value="Unassembled WGS sequence"/>
</dbReference>
<keyword evidence="7 8" id="KW-0472">Membrane</keyword>
<proteinExistence type="inferred from homology"/>
<evidence type="ECO:0000256" key="6">
    <source>
        <dbReference type="ARBA" id="ARBA00022989"/>
    </source>
</evidence>
<comment type="subcellular location">
    <subcellularLocation>
        <location evidence="1">Cell membrane</location>
        <topology evidence="1">Multi-pass membrane protein</topology>
    </subcellularLocation>
</comment>
<dbReference type="PANTHER" id="PTHR34702:SF1">
    <property type="entry name" value="NA(+)_H(+) ANTIPORTER SUBUNIT F"/>
    <property type="match status" value="1"/>
</dbReference>
<evidence type="ECO:0000256" key="4">
    <source>
        <dbReference type="ARBA" id="ARBA00022475"/>
    </source>
</evidence>
<dbReference type="RefSeq" id="WP_338065669.1">
    <property type="nucleotide sequence ID" value="NZ_FUKR01000040.1"/>
</dbReference>
<feature type="transmembrane region" description="Helical" evidence="8">
    <location>
        <begin position="65"/>
        <end position="88"/>
    </location>
</feature>
<organism evidence="9 10">
    <name type="scientific">Mycetocola reblochoni REB411</name>
    <dbReference type="NCBI Taxonomy" id="1255698"/>
    <lineage>
        <taxon>Bacteria</taxon>
        <taxon>Bacillati</taxon>
        <taxon>Actinomycetota</taxon>
        <taxon>Actinomycetes</taxon>
        <taxon>Micrococcales</taxon>
        <taxon>Microbacteriaceae</taxon>
        <taxon>Mycetocola</taxon>
    </lineage>
</organism>
<feature type="transmembrane region" description="Helical" evidence="8">
    <location>
        <begin position="6"/>
        <end position="27"/>
    </location>
</feature>